<dbReference type="InterPro" id="IPR014710">
    <property type="entry name" value="RmlC-like_jellyroll"/>
</dbReference>
<keyword evidence="3" id="KW-0804">Transcription</keyword>
<dbReference type="EMBL" id="JAFREL020000004">
    <property type="protein sequence ID" value="MEO1772362.1"/>
    <property type="molecule type" value="Genomic_DNA"/>
</dbReference>
<feature type="domain" description="Cyclic nucleotide-binding" evidence="4">
    <location>
        <begin position="31"/>
        <end position="114"/>
    </location>
</feature>
<evidence type="ECO:0000256" key="2">
    <source>
        <dbReference type="ARBA" id="ARBA00023125"/>
    </source>
</evidence>
<dbReference type="RefSeq" id="WP_207701746.1">
    <property type="nucleotide sequence ID" value="NZ_JAFREL020000004.1"/>
</dbReference>
<organism evidence="5 6">
    <name type="scientific">Candidatus Enterococcus ferrettii</name>
    <dbReference type="NCBI Taxonomy" id="2815324"/>
    <lineage>
        <taxon>Bacteria</taxon>
        <taxon>Bacillati</taxon>
        <taxon>Bacillota</taxon>
        <taxon>Bacilli</taxon>
        <taxon>Lactobacillales</taxon>
        <taxon>Enterococcaceae</taxon>
        <taxon>Enterococcus</taxon>
    </lineage>
</organism>
<dbReference type="Pfam" id="PF00027">
    <property type="entry name" value="cNMP_binding"/>
    <property type="match status" value="1"/>
</dbReference>
<dbReference type="InterPro" id="IPR050397">
    <property type="entry name" value="Env_Response_Regulators"/>
</dbReference>
<keyword evidence="6" id="KW-1185">Reference proteome</keyword>
<dbReference type="PANTHER" id="PTHR24567:SF26">
    <property type="entry name" value="REGULATORY PROTEIN YEIL"/>
    <property type="match status" value="1"/>
</dbReference>
<dbReference type="SMART" id="SM00100">
    <property type="entry name" value="cNMP"/>
    <property type="match status" value="1"/>
</dbReference>
<reference evidence="5 6" key="1">
    <citation type="submission" date="2024-02" db="EMBL/GenBank/DDBJ databases">
        <title>The Genome Sequence of Enterococcus sp. DIV0159.</title>
        <authorList>
            <person name="Earl A."/>
            <person name="Manson A."/>
            <person name="Gilmore M."/>
            <person name="Sanders J."/>
            <person name="Shea T."/>
            <person name="Howe W."/>
            <person name="Livny J."/>
            <person name="Cuomo C."/>
            <person name="Neafsey D."/>
            <person name="Birren B."/>
        </authorList>
    </citation>
    <scope>NUCLEOTIDE SEQUENCE [LARGE SCALE GENOMIC DNA]</scope>
    <source>
        <strain evidence="5 6">665A</strain>
    </source>
</reference>
<dbReference type="InterPro" id="IPR018490">
    <property type="entry name" value="cNMP-bd_dom_sf"/>
</dbReference>
<comment type="caution">
    <text evidence="5">The sequence shown here is derived from an EMBL/GenBank/DDBJ whole genome shotgun (WGS) entry which is preliminary data.</text>
</comment>
<gene>
    <name evidence="5" type="ORF">JZO67_004344</name>
</gene>
<dbReference type="PROSITE" id="PS50042">
    <property type="entry name" value="CNMP_BINDING_3"/>
    <property type="match status" value="1"/>
</dbReference>
<evidence type="ECO:0000313" key="5">
    <source>
        <dbReference type="EMBL" id="MEO1772362.1"/>
    </source>
</evidence>
<accession>A0ABV0EX60</accession>
<keyword evidence="1" id="KW-0805">Transcription regulation</keyword>
<dbReference type="CDD" id="cd00038">
    <property type="entry name" value="CAP_ED"/>
    <property type="match status" value="1"/>
</dbReference>
<dbReference type="Pfam" id="PF13545">
    <property type="entry name" value="HTH_Crp_2"/>
    <property type="match status" value="1"/>
</dbReference>
<dbReference type="InterPro" id="IPR012318">
    <property type="entry name" value="HTH_CRP"/>
</dbReference>
<proteinExistence type="predicted"/>
<dbReference type="SUPFAM" id="SSF51206">
    <property type="entry name" value="cAMP-binding domain-like"/>
    <property type="match status" value="1"/>
</dbReference>
<evidence type="ECO:0000313" key="6">
    <source>
        <dbReference type="Proteomes" id="UP000664357"/>
    </source>
</evidence>
<dbReference type="InterPro" id="IPR000595">
    <property type="entry name" value="cNMP-bd_dom"/>
</dbReference>
<dbReference type="PANTHER" id="PTHR24567">
    <property type="entry name" value="CRP FAMILY TRANSCRIPTIONAL REGULATORY PROTEIN"/>
    <property type="match status" value="1"/>
</dbReference>
<protein>
    <recommendedName>
        <fullName evidence="4">Cyclic nucleotide-binding domain-containing protein</fullName>
    </recommendedName>
</protein>
<dbReference type="InterPro" id="IPR036390">
    <property type="entry name" value="WH_DNA-bd_sf"/>
</dbReference>
<keyword evidence="2" id="KW-0238">DNA-binding</keyword>
<evidence type="ECO:0000259" key="4">
    <source>
        <dbReference type="PROSITE" id="PS50042"/>
    </source>
</evidence>
<sequence>MENYQLTDVHRKLLRKYGLSDHDTNCFIHWYKAGETIHNEGEPYQHLIMVVSGKAKVCTTASNGKDLVLSYYLSGGLIGDMELASTSDVGTASVVALSKVECLVIPYQHQRNFLLQNLTFVQHLARGLSEKLLLSSQNYVSTALYTGEQRLCSYILQGAYKGYFQDNLTDVAATIGMSYRHMFRLLKNLCEEGLMERENHSFLILDEEELHARSSEAVEEVKND</sequence>
<evidence type="ECO:0000256" key="3">
    <source>
        <dbReference type="ARBA" id="ARBA00023163"/>
    </source>
</evidence>
<dbReference type="Proteomes" id="UP000664357">
    <property type="component" value="Unassembled WGS sequence"/>
</dbReference>
<dbReference type="SUPFAM" id="SSF46785">
    <property type="entry name" value="Winged helix' DNA-binding domain"/>
    <property type="match status" value="1"/>
</dbReference>
<evidence type="ECO:0000256" key="1">
    <source>
        <dbReference type="ARBA" id="ARBA00023015"/>
    </source>
</evidence>
<name>A0ABV0EX60_9ENTE</name>
<dbReference type="Gene3D" id="2.60.120.10">
    <property type="entry name" value="Jelly Rolls"/>
    <property type="match status" value="1"/>
</dbReference>